<evidence type="ECO:0000313" key="2">
    <source>
        <dbReference type="Proteomes" id="UP001595974"/>
    </source>
</evidence>
<protein>
    <submittedName>
        <fullName evidence="1">Uncharacterized protein</fullName>
    </submittedName>
</protein>
<name>A0ABW1APC4_9RHOO</name>
<reference evidence="2" key="1">
    <citation type="journal article" date="2019" name="Int. J. Syst. Evol. Microbiol.">
        <title>The Global Catalogue of Microorganisms (GCM) 10K type strain sequencing project: providing services to taxonomists for standard genome sequencing and annotation.</title>
        <authorList>
            <consortium name="The Broad Institute Genomics Platform"/>
            <consortium name="The Broad Institute Genome Sequencing Center for Infectious Disease"/>
            <person name="Wu L."/>
            <person name="Ma J."/>
        </authorList>
    </citation>
    <scope>NUCLEOTIDE SEQUENCE [LARGE SCALE GENOMIC DNA]</scope>
    <source>
        <strain evidence="2">SHR3</strain>
    </source>
</reference>
<accession>A0ABW1APC4</accession>
<dbReference type="RefSeq" id="WP_096446323.1">
    <property type="nucleotide sequence ID" value="NZ_JBHSOG010000023.1"/>
</dbReference>
<proteinExistence type="predicted"/>
<organism evidence="1 2">
    <name type="scientific">Thauera sinica</name>
    <dbReference type="NCBI Taxonomy" id="2665146"/>
    <lineage>
        <taxon>Bacteria</taxon>
        <taxon>Pseudomonadati</taxon>
        <taxon>Pseudomonadota</taxon>
        <taxon>Betaproteobacteria</taxon>
        <taxon>Rhodocyclales</taxon>
        <taxon>Zoogloeaceae</taxon>
        <taxon>Thauera</taxon>
    </lineage>
</organism>
<gene>
    <name evidence="1" type="ORF">ACFPTN_06760</name>
</gene>
<comment type="caution">
    <text evidence="1">The sequence shown here is derived from an EMBL/GenBank/DDBJ whole genome shotgun (WGS) entry which is preliminary data.</text>
</comment>
<dbReference type="Proteomes" id="UP001595974">
    <property type="component" value="Unassembled WGS sequence"/>
</dbReference>
<keyword evidence="2" id="KW-1185">Reference proteome</keyword>
<evidence type="ECO:0000313" key="1">
    <source>
        <dbReference type="EMBL" id="MFC5769070.1"/>
    </source>
</evidence>
<sequence>MARKKKSPAPEPPEWVELPHELYVKTSSQLVTFSHKTANSNIPAGGVRLSRAQALRLPYVAARTLLGAGETPALDYVANAGKTATAVKQLEQLREGRAAASPDDARRLLDTLAEATANGCEIGTDKVSLRARQLLLPRPDGGYVAVTPLGAGGVSLRLREAVRAHNERQRETPLLQRIPVAVFGLGGANPQNVGSLVREMQRPLVFFAPVEKRQLKAALALHFQGAAIRLPRDLLLAFRAWCSASRARNGGRIPTDMHTRDEEIEHIRGIARAILLQGQRACQRLLAHRDILPADGVPLVSAEADPVARGLVDPDLRGKDWPRAFAVRLAYLIADHRFSDGREEFHFDQADIHELQDMIEEAAR</sequence>
<dbReference type="EMBL" id="JBHSOG010000023">
    <property type="protein sequence ID" value="MFC5769070.1"/>
    <property type="molecule type" value="Genomic_DNA"/>
</dbReference>